<evidence type="ECO:0000313" key="3">
    <source>
        <dbReference type="Proteomes" id="UP001211894"/>
    </source>
</evidence>
<comment type="caution">
    <text evidence="2">The sequence shown here is derived from an EMBL/GenBank/DDBJ whole genome shotgun (WGS) entry which is preliminary data.</text>
</comment>
<evidence type="ECO:0000313" key="2">
    <source>
        <dbReference type="EMBL" id="MDA7026138.1"/>
    </source>
</evidence>
<accession>A0ABT4X1T9</accession>
<sequence length="85" mass="10246">MGYLPPVHNDQHVQYVNRTIRQKSNYANIQKTTSIPSERSYREIEKREENRTVNGRKIQEKKRKKSLNRRIDEKRKNGLHINESI</sequence>
<feature type="compositionally biased region" description="Basic residues" evidence="1">
    <location>
        <begin position="59"/>
        <end position="68"/>
    </location>
</feature>
<gene>
    <name evidence="2" type="ORF">PJ311_05845</name>
</gene>
<feature type="compositionally biased region" description="Basic and acidic residues" evidence="1">
    <location>
        <begin position="39"/>
        <end position="51"/>
    </location>
</feature>
<keyword evidence="3" id="KW-1185">Reference proteome</keyword>
<feature type="region of interest" description="Disordered" evidence="1">
    <location>
        <begin position="27"/>
        <end position="85"/>
    </location>
</feature>
<dbReference type="RefSeq" id="WP_271339983.1">
    <property type="nucleotide sequence ID" value="NZ_JAQKAB010000003.1"/>
</dbReference>
<protein>
    <submittedName>
        <fullName evidence="2">Uncharacterized protein</fullName>
    </submittedName>
</protein>
<dbReference type="EMBL" id="JAQKAB010000003">
    <property type="protein sequence ID" value="MDA7026138.1"/>
    <property type="molecule type" value="Genomic_DNA"/>
</dbReference>
<dbReference type="Proteomes" id="UP001211894">
    <property type="component" value="Unassembled WGS sequence"/>
</dbReference>
<proteinExistence type="predicted"/>
<reference evidence="2 3" key="1">
    <citation type="submission" date="2023-01" db="EMBL/GenBank/DDBJ databases">
        <title>Bacillus changyiensis sp. nov., isolated from a coastal deposit.</title>
        <authorList>
            <person name="Xiao G."/>
            <person name="Lai Q."/>
            <person name="Hu Z."/>
            <person name="Shao Z."/>
        </authorList>
    </citation>
    <scope>NUCLEOTIDE SEQUENCE [LARGE SCALE GENOMIC DNA]</scope>
    <source>
        <strain evidence="2 3">CLL-7-23</strain>
    </source>
</reference>
<name>A0ABT4X1T9_9BACI</name>
<organism evidence="2 3">
    <name type="scientific">Bacillus changyiensis</name>
    <dbReference type="NCBI Taxonomy" id="3004103"/>
    <lineage>
        <taxon>Bacteria</taxon>
        <taxon>Bacillati</taxon>
        <taxon>Bacillota</taxon>
        <taxon>Bacilli</taxon>
        <taxon>Bacillales</taxon>
        <taxon>Bacillaceae</taxon>
        <taxon>Bacillus</taxon>
    </lineage>
</organism>
<feature type="compositionally biased region" description="Polar residues" evidence="1">
    <location>
        <begin position="27"/>
        <end position="37"/>
    </location>
</feature>
<evidence type="ECO:0000256" key="1">
    <source>
        <dbReference type="SAM" id="MobiDB-lite"/>
    </source>
</evidence>